<dbReference type="HOGENOM" id="CLU_2859484_0_0_10"/>
<dbReference type="AlphaFoldDB" id="E6XCF3"/>
<evidence type="ECO:0000313" key="1">
    <source>
        <dbReference type="EMBL" id="ADV47928.1"/>
    </source>
</evidence>
<organism evidence="1 2">
    <name type="scientific">Cellulophaga algicola (strain DSM 14237 / IC166 / ACAM 630)</name>
    <dbReference type="NCBI Taxonomy" id="688270"/>
    <lineage>
        <taxon>Bacteria</taxon>
        <taxon>Pseudomonadati</taxon>
        <taxon>Bacteroidota</taxon>
        <taxon>Flavobacteriia</taxon>
        <taxon>Flavobacteriales</taxon>
        <taxon>Flavobacteriaceae</taxon>
        <taxon>Cellulophaga</taxon>
    </lineage>
</organism>
<name>E6XCF3_CELAD</name>
<reference evidence="1 2" key="1">
    <citation type="journal article" date="2010" name="Stand. Genomic Sci.">
        <title>Complete genome sequence of Cellulophaga algicola type strain (IC166).</title>
        <authorList>
            <person name="Abt B."/>
            <person name="Lu M."/>
            <person name="Misra M."/>
            <person name="Han C."/>
            <person name="Nolan M."/>
            <person name="Lucas S."/>
            <person name="Hammon N."/>
            <person name="Deshpande S."/>
            <person name="Cheng J.F."/>
            <person name="Tapia R."/>
            <person name="Goodwin L."/>
            <person name="Pitluck S."/>
            <person name="Liolios K."/>
            <person name="Pagani I."/>
            <person name="Ivanova N."/>
            <person name="Mavromatis K."/>
            <person name="Ovchinikova G."/>
            <person name="Pati A."/>
            <person name="Chen A."/>
            <person name="Palaniappan K."/>
            <person name="Land M."/>
            <person name="Hauser L."/>
            <person name="Chang Y.J."/>
            <person name="Jeffries C.D."/>
            <person name="Detter J.C."/>
            <person name="Brambilla E."/>
            <person name="Rohde M."/>
            <person name="Tindall B.J."/>
            <person name="Goker M."/>
            <person name="Woyke T."/>
            <person name="Bristow J."/>
            <person name="Eisen J.A."/>
            <person name="Markowitz V."/>
            <person name="Hugenholtz P."/>
            <person name="Kyrpides N.C."/>
            <person name="Klenk H.P."/>
            <person name="Lapidus A."/>
        </authorList>
    </citation>
    <scope>NUCLEOTIDE SEQUENCE [LARGE SCALE GENOMIC DNA]</scope>
    <source>
        <strain evidence="2">DSM 14237 / IC166 / ACAM 630</strain>
    </source>
</reference>
<dbReference type="EMBL" id="CP002453">
    <property type="protein sequence ID" value="ADV47928.1"/>
    <property type="molecule type" value="Genomic_DNA"/>
</dbReference>
<evidence type="ECO:0000313" key="2">
    <source>
        <dbReference type="Proteomes" id="UP000008634"/>
    </source>
</evidence>
<dbReference type="STRING" id="688270.Celal_0589"/>
<dbReference type="OrthoDB" id="9912694at2"/>
<accession>E6XCF3</accession>
<protein>
    <submittedName>
        <fullName evidence="1">Uncharacterized protein</fullName>
    </submittedName>
</protein>
<dbReference type="Proteomes" id="UP000008634">
    <property type="component" value="Chromosome"/>
</dbReference>
<proteinExistence type="predicted"/>
<keyword evidence="2" id="KW-1185">Reference proteome</keyword>
<dbReference type="KEGG" id="cao:Celal_0589"/>
<dbReference type="eggNOG" id="ENOG50311HT">
    <property type="taxonomic scope" value="Bacteria"/>
</dbReference>
<gene>
    <name evidence="1" type="ordered locus">Celal_0589</name>
</gene>
<dbReference type="RefSeq" id="WP_013549421.1">
    <property type="nucleotide sequence ID" value="NC_014934.1"/>
</dbReference>
<sequence length="63" mass="7092">MIDFQKVFAQIDSPSIRKIATSLASFFNDLVQSFCNDKDGSGKKVQYLAQRVDGKKVPVNRKL</sequence>